<feature type="transmembrane region" description="Helical" evidence="1">
    <location>
        <begin position="80"/>
        <end position="97"/>
    </location>
</feature>
<proteinExistence type="predicted"/>
<keyword evidence="1" id="KW-1133">Transmembrane helix</keyword>
<feature type="domain" description="Phosphatidic acid phosphatase type 2/haloperoxidase" evidence="2">
    <location>
        <begin position="108"/>
        <end position="237"/>
    </location>
</feature>
<keyword evidence="1" id="KW-0812">Transmembrane</keyword>
<keyword evidence="1" id="KW-0472">Membrane</keyword>
<dbReference type="STRING" id="405444.ABB26_12445"/>
<feature type="transmembrane region" description="Helical" evidence="1">
    <location>
        <begin position="219"/>
        <end position="238"/>
    </location>
</feature>
<evidence type="ECO:0000313" key="4">
    <source>
        <dbReference type="Proteomes" id="UP000050864"/>
    </source>
</evidence>
<evidence type="ECO:0000259" key="2">
    <source>
        <dbReference type="Pfam" id="PF01569"/>
    </source>
</evidence>
<dbReference type="InterPro" id="IPR000326">
    <property type="entry name" value="PAP2/HPO"/>
</dbReference>
<feature type="transmembrane region" description="Helical" evidence="1">
    <location>
        <begin position="109"/>
        <end position="128"/>
    </location>
</feature>
<comment type="caution">
    <text evidence="3">The sequence shown here is derived from an EMBL/GenBank/DDBJ whole genome shotgun (WGS) entry which is preliminary data.</text>
</comment>
<dbReference type="Pfam" id="PF01569">
    <property type="entry name" value="PAP2"/>
    <property type="match status" value="1"/>
</dbReference>
<reference evidence="3 4" key="1">
    <citation type="submission" date="2015-05" db="EMBL/GenBank/DDBJ databases">
        <title>Genome sequencing and analysis of members of genus Stenotrophomonas.</title>
        <authorList>
            <person name="Patil P.P."/>
            <person name="Midha S."/>
            <person name="Patil P.B."/>
        </authorList>
    </citation>
    <scope>NUCLEOTIDE SEQUENCE [LARGE SCALE GENOMIC DNA]</scope>
    <source>
        <strain evidence="3 4">DSM 18929</strain>
    </source>
</reference>
<evidence type="ECO:0000313" key="3">
    <source>
        <dbReference type="EMBL" id="KRG63482.1"/>
    </source>
</evidence>
<dbReference type="SUPFAM" id="SSF48317">
    <property type="entry name" value="Acid phosphatase/Vanadium-dependent haloperoxidase"/>
    <property type="match status" value="1"/>
</dbReference>
<dbReference type="InterPro" id="IPR036938">
    <property type="entry name" value="PAP2/HPO_sf"/>
</dbReference>
<dbReference type="PATRIC" id="fig|405444.3.peg.1582"/>
<evidence type="ECO:0000256" key="1">
    <source>
        <dbReference type="SAM" id="Phobius"/>
    </source>
</evidence>
<dbReference type="CDD" id="cd03396">
    <property type="entry name" value="PAP2_like_6"/>
    <property type="match status" value="1"/>
</dbReference>
<keyword evidence="4" id="KW-1185">Reference proteome</keyword>
<dbReference type="EMBL" id="LDJI01000022">
    <property type="protein sequence ID" value="KRG63482.1"/>
    <property type="molecule type" value="Genomic_DNA"/>
</dbReference>
<dbReference type="RefSeq" id="WP_057634594.1">
    <property type="nucleotide sequence ID" value="NZ_LDJI01000022.1"/>
</dbReference>
<feature type="transmembrane region" description="Helical" evidence="1">
    <location>
        <begin position="188"/>
        <end position="207"/>
    </location>
</feature>
<dbReference type="AlphaFoldDB" id="A0A0R0CAE2"/>
<dbReference type="Proteomes" id="UP000050864">
    <property type="component" value="Unassembled WGS sequence"/>
</dbReference>
<feature type="transmembrane region" description="Helical" evidence="1">
    <location>
        <begin position="21"/>
        <end position="43"/>
    </location>
</feature>
<name>A0A0R0CAE2_9GAMM</name>
<organism evidence="3 4">
    <name type="scientific">Stenotrophomonas humi</name>
    <dbReference type="NCBI Taxonomy" id="405444"/>
    <lineage>
        <taxon>Bacteria</taxon>
        <taxon>Pseudomonadati</taxon>
        <taxon>Pseudomonadota</taxon>
        <taxon>Gammaproteobacteria</taxon>
        <taxon>Lysobacterales</taxon>
        <taxon>Lysobacteraceae</taxon>
        <taxon>Stenotrophomonas</taxon>
    </lineage>
</organism>
<sequence length="257" mass="28094">MPQSTPAHILTAPLPRTRLDFVSRTLLIPAIVLAVASITLMAGGGDQWLADQLYRWQGSQWALRDAWWTSHLLHKGGRNLSTLAALLVILGLIRSCLDARLRPLRKPLLYLLLAVALSTGVVSLLKSWTHMDCPWDLEHYGGLRPFIGLLQARPISLGHAACFPAGHASAGYAWVALYFFMLQVRPQWRWPALIAALAIGAAFGFAQQLRGAHFLSHDLWSLAISWTVAALLSLWMFGPITAPAAPSSGLLNNGEIA</sequence>
<dbReference type="OrthoDB" id="7348799at2"/>
<protein>
    <recommendedName>
        <fullName evidence="2">Phosphatidic acid phosphatase type 2/haloperoxidase domain-containing protein</fullName>
    </recommendedName>
</protein>
<accession>A0A0R0CAE2</accession>
<gene>
    <name evidence="3" type="ORF">ABB26_12445</name>
</gene>